<evidence type="ECO:0000313" key="1">
    <source>
        <dbReference type="EMBL" id="PIX17899.1"/>
    </source>
</evidence>
<proteinExistence type="predicted"/>
<organism evidence="1 2">
    <name type="scientific">Candidatus Desantisbacteria bacterium CG_4_8_14_3_um_filter_40_12</name>
    <dbReference type="NCBI Taxonomy" id="1974545"/>
    <lineage>
        <taxon>Bacteria</taxon>
        <taxon>Candidatus Desantisiibacteriota</taxon>
    </lineage>
</organism>
<sequence length="88" mass="10191">MATKTAQLADALWKEFPVITEYGKPKAFIVDINVFRQIQIILDNLQHKESESEDIVIATSKAFQKLLNQVEKEDNSLSSDWRREFHAI</sequence>
<dbReference type="EMBL" id="PFIC01000022">
    <property type="protein sequence ID" value="PIX17899.1"/>
    <property type="molecule type" value="Genomic_DNA"/>
</dbReference>
<name>A0A2M7JES9_9BACT</name>
<gene>
    <name evidence="1" type="ORF">COZ71_00860</name>
</gene>
<evidence type="ECO:0000313" key="2">
    <source>
        <dbReference type="Proteomes" id="UP000229297"/>
    </source>
</evidence>
<protein>
    <recommendedName>
        <fullName evidence="3">Antitoxin</fullName>
    </recommendedName>
</protein>
<accession>A0A2M7JES9</accession>
<evidence type="ECO:0008006" key="3">
    <source>
        <dbReference type="Google" id="ProtNLM"/>
    </source>
</evidence>
<dbReference type="AlphaFoldDB" id="A0A2M7JES9"/>
<comment type="caution">
    <text evidence="1">The sequence shown here is derived from an EMBL/GenBank/DDBJ whole genome shotgun (WGS) entry which is preliminary data.</text>
</comment>
<reference evidence="2" key="1">
    <citation type="submission" date="2017-09" db="EMBL/GenBank/DDBJ databases">
        <title>Depth-based differentiation of microbial function through sediment-hosted aquifers and enrichment of novel symbionts in the deep terrestrial subsurface.</title>
        <authorList>
            <person name="Probst A.J."/>
            <person name="Ladd B."/>
            <person name="Jarett J.K."/>
            <person name="Geller-Mcgrath D.E."/>
            <person name="Sieber C.M.K."/>
            <person name="Emerson J.B."/>
            <person name="Anantharaman K."/>
            <person name="Thomas B.C."/>
            <person name="Malmstrom R."/>
            <person name="Stieglmeier M."/>
            <person name="Klingl A."/>
            <person name="Woyke T."/>
            <person name="Ryan C.M."/>
            <person name="Banfield J.F."/>
        </authorList>
    </citation>
    <scope>NUCLEOTIDE SEQUENCE [LARGE SCALE GENOMIC DNA]</scope>
</reference>
<dbReference type="Proteomes" id="UP000229297">
    <property type="component" value="Unassembled WGS sequence"/>
</dbReference>